<protein>
    <submittedName>
        <fullName evidence="2">Uncharacterized protein</fullName>
    </submittedName>
</protein>
<dbReference type="EMBL" id="MU006569">
    <property type="protein sequence ID" value="KAF2748303.1"/>
    <property type="molecule type" value="Genomic_DNA"/>
</dbReference>
<dbReference type="Proteomes" id="UP000799440">
    <property type="component" value="Unassembled WGS sequence"/>
</dbReference>
<feature type="compositionally biased region" description="Basic and acidic residues" evidence="1">
    <location>
        <begin position="196"/>
        <end position="211"/>
    </location>
</feature>
<feature type="compositionally biased region" description="Low complexity" evidence="1">
    <location>
        <begin position="532"/>
        <end position="545"/>
    </location>
</feature>
<feature type="compositionally biased region" description="Polar residues" evidence="1">
    <location>
        <begin position="477"/>
        <end position="505"/>
    </location>
</feature>
<feature type="region of interest" description="Disordered" evidence="1">
    <location>
        <begin position="622"/>
        <end position="650"/>
    </location>
</feature>
<feature type="region of interest" description="Disordered" evidence="1">
    <location>
        <begin position="167"/>
        <end position="267"/>
    </location>
</feature>
<keyword evidence="3" id="KW-1185">Reference proteome</keyword>
<evidence type="ECO:0000313" key="3">
    <source>
        <dbReference type="Proteomes" id="UP000799440"/>
    </source>
</evidence>
<dbReference type="AlphaFoldDB" id="A0A6A6VDN3"/>
<feature type="compositionally biased region" description="Basic residues" evidence="1">
    <location>
        <begin position="622"/>
        <end position="644"/>
    </location>
</feature>
<evidence type="ECO:0000313" key="2">
    <source>
        <dbReference type="EMBL" id="KAF2748303.1"/>
    </source>
</evidence>
<name>A0A6A6VDN3_9PLEO</name>
<sequence>MASASTSQPKGYIYSFTIEEHDAYKLGLLASDTHRVWQTGADGRTIPQFSYTMEDWEKTRTHEEGYKDIDRFYGGSLVPSQAQSVLGEEVTHEEYEEIEYLFQDSSTAVQTPALLEETGPYDTPACAAGAEPATPSVTAPLDLIIAATNDASLPYLAHMDDRNVKVSDEHTEKVKTSVVSPLFPPKESPMTEVEVSDTKASPRDDRAESPREVTSADFVKDETNKMQATEEPGAHPSGLSSEGEEKPVTSNDIQSPPAPTTASERRGPVFGPLLYSIHRPWPVEESHERRSLFAPASPSVATTTETFYSAADAISPLASQNPDASVLPTVTGTAAHADVARTPAEAEVSLTVEETNTSGTNFVGVKLDAEDLDEIQASRESTAVEALIELATRAVEHSSGPNTPDVRPTRLSSELSIDEPGVDVGPQPADSLPTRASERARLFTAIGEEALAAILPSIDHTAGPSGNLFFEGSPLSSLRTTPAVDSTTSTAVQFNSAPQAESRGTSAKPDQGDALDNGGTVSKDVPPPPPVSNDSPQQSMAIAPAPEMPPENTAPPTVPASSPTIGPSAVTPPDNRPLTAKERRELMAKYGRPGRETLLLVMRQLPPALSLMLQWMKKRRHLTQLTTRRRRKQRRKQKHRRNAKQRLERE</sequence>
<accession>A0A6A6VDN3</accession>
<gene>
    <name evidence="2" type="ORF">M011DRAFT_515638</name>
</gene>
<organism evidence="2 3">
    <name type="scientific">Sporormia fimetaria CBS 119925</name>
    <dbReference type="NCBI Taxonomy" id="1340428"/>
    <lineage>
        <taxon>Eukaryota</taxon>
        <taxon>Fungi</taxon>
        <taxon>Dikarya</taxon>
        <taxon>Ascomycota</taxon>
        <taxon>Pezizomycotina</taxon>
        <taxon>Dothideomycetes</taxon>
        <taxon>Pleosporomycetidae</taxon>
        <taxon>Pleosporales</taxon>
        <taxon>Sporormiaceae</taxon>
        <taxon>Sporormia</taxon>
    </lineage>
</organism>
<proteinExistence type="predicted"/>
<feature type="region of interest" description="Disordered" evidence="1">
    <location>
        <begin position="477"/>
        <end position="578"/>
    </location>
</feature>
<evidence type="ECO:0000256" key="1">
    <source>
        <dbReference type="SAM" id="MobiDB-lite"/>
    </source>
</evidence>
<reference evidence="2" key="1">
    <citation type="journal article" date="2020" name="Stud. Mycol.">
        <title>101 Dothideomycetes genomes: a test case for predicting lifestyles and emergence of pathogens.</title>
        <authorList>
            <person name="Haridas S."/>
            <person name="Albert R."/>
            <person name="Binder M."/>
            <person name="Bloem J."/>
            <person name="Labutti K."/>
            <person name="Salamov A."/>
            <person name="Andreopoulos B."/>
            <person name="Baker S."/>
            <person name="Barry K."/>
            <person name="Bills G."/>
            <person name="Bluhm B."/>
            <person name="Cannon C."/>
            <person name="Castanera R."/>
            <person name="Culley D."/>
            <person name="Daum C."/>
            <person name="Ezra D."/>
            <person name="Gonzalez J."/>
            <person name="Henrissat B."/>
            <person name="Kuo A."/>
            <person name="Liang C."/>
            <person name="Lipzen A."/>
            <person name="Lutzoni F."/>
            <person name="Magnuson J."/>
            <person name="Mondo S."/>
            <person name="Nolan M."/>
            <person name="Ohm R."/>
            <person name="Pangilinan J."/>
            <person name="Park H.-J."/>
            <person name="Ramirez L."/>
            <person name="Alfaro M."/>
            <person name="Sun H."/>
            <person name="Tritt A."/>
            <person name="Yoshinaga Y."/>
            <person name="Zwiers L.-H."/>
            <person name="Turgeon B."/>
            <person name="Goodwin S."/>
            <person name="Spatafora J."/>
            <person name="Crous P."/>
            <person name="Grigoriev I."/>
        </authorList>
    </citation>
    <scope>NUCLEOTIDE SEQUENCE</scope>
    <source>
        <strain evidence="2">CBS 119925</strain>
    </source>
</reference>
<feature type="compositionally biased region" description="Pro residues" evidence="1">
    <location>
        <begin position="546"/>
        <end position="558"/>
    </location>
</feature>